<proteinExistence type="predicted"/>
<comment type="caution">
    <text evidence="2">The sequence shown here is derived from an EMBL/GenBank/DDBJ whole genome shotgun (WGS) entry which is preliminary data.</text>
</comment>
<dbReference type="GO" id="GO:0050660">
    <property type="term" value="F:flavin adenine dinucleotide binding"/>
    <property type="evidence" value="ECO:0007669"/>
    <property type="project" value="TreeGrafter"/>
</dbReference>
<dbReference type="PANTHER" id="PTHR43539:SF89">
    <property type="entry name" value="NAD(P)-BINDING DOMAIN-CONTAINING PROTEIN"/>
    <property type="match status" value="1"/>
</dbReference>
<dbReference type="PRINTS" id="PR00368">
    <property type="entry name" value="FADPNR"/>
</dbReference>
<dbReference type="InterPro" id="IPR050982">
    <property type="entry name" value="Auxin_biosynth/cation_transpt"/>
</dbReference>
<dbReference type="Proteomes" id="UP000580517">
    <property type="component" value="Unassembled WGS sequence"/>
</dbReference>
<organism evidence="2 3">
    <name type="scientific">Allopusillimonas soli</name>
    <dbReference type="NCBI Taxonomy" id="659016"/>
    <lineage>
        <taxon>Bacteria</taxon>
        <taxon>Pseudomonadati</taxon>
        <taxon>Pseudomonadota</taxon>
        <taxon>Betaproteobacteria</taxon>
        <taxon>Burkholderiales</taxon>
        <taxon>Alcaligenaceae</taxon>
        <taxon>Allopusillimonas</taxon>
    </lineage>
</organism>
<evidence type="ECO:0000313" key="2">
    <source>
        <dbReference type="EMBL" id="NYT38140.1"/>
    </source>
</evidence>
<dbReference type="EMBL" id="JACCEW010000004">
    <property type="protein sequence ID" value="NYT38140.1"/>
    <property type="molecule type" value="Genomic_DNA"/>
</dbReference>
<dbReference type="AlphaFoldDB" id="A0A853FH68"/>
<name>A0A853FH68_9BURK</name>
<keyword evidence="3" id="KW-1185">Reference proteome</keyword>
<accession>A0A853FH68</accession>
<dbReference type="GO" id="GO:0004497">
    <property type="term" value="F:monooxygenase activity"/>
    <property type="evidence" value="ECO:0007669"/>
    <property type="project" value="TreeGrafter"/>
</dbReference>
<dbReference type="OrthoDB" id="178899at2"/>
<evidence type="ECO:0000256" key="1">
    <source>
        <dbReference type="ARBA" id="ARBA00023002"/>
    </source>
</evidence>
<dbReference type="Pfam" id="PF13738">
    <property type="entry name" value="Pyr_redox_3"/>
    <property type="match status" value="1"/>
</dbReference>
<dbReference type="SUPFAM" id="SSF51905">
    <property type="entry name" value="FAD/NAD(P)-binding domain"/>
    <property type="match status" value="2"/>
</dbReference>
<evidence type="ECO:0000313" key="3">
    <source>
        <dbReference type="Proteomes" id="UP000580517"/>
    </source>
</evidence>
<sequence>MRALDVVVVGAGAAGIGMALALQKIPRLRFGVLEAGRIGESFHRWPAETRFITPSFYSNPFGMADLNAVNELSSPAIFSGSEHPSGEQFAAYLAFLAKGHELPVVENCPVQHVAALERSQGFRLSTPQGQLRARFLIWATGEYQYPDLDPFPGAQWCLHYAQVNSWKAVAGTHHTVIGGYESGVDAAVNLAAQGCAVRLLVRKSSWDPQSTYDPSLSLSPYSRERLHRQVDSDRLEILFGVDVIRVTQGQGIGFRVHASDGRYWDVPQPPILGTGFVKGGGARQIAGLWQWDGDNRIVLSEADESTRTPGLFLIGPQVRHDTRIYCFIYKFRQRFGLIAHSIAQCLGLDSQALQVGVGAWGPFGNSECCEGCEC</sequence>
<reference evidence="2 3" key="1">
    <citation type="submission" date="2020-07" db="EMBL/GenBank/DDBJ databases">
        <title>Taxonomic revisions and descriptions of new bacterial species based on genomic comparisons in the high-G+C-content subgroup of the family Alcaligenaceae.</title>
        <authorList>
            <person name="Szabo A."/>
            <person name="Felfoldi T."/>
        </authorList>
    </citation>
    <scope>NUCLEOTIDE SEQUENCE [LARGE SCALE GENOMIC DNA]</scope>
    <source>
        <strain evidence="2 3">DSM 25264</strain>
    </source>
</reference>
<protein>
    <submittedName>
        <fullName evidence="2">NAD(P)-binding domain-containing protein</fullName>
    </submittedName>
</protein>
<dbReference type="PRINTS" id="PR00469">
    <property type="entry name" value="PNDRDTASEII"/>
</dbReference>
<keyword evidence="1" id="KW-0560">Oxidoreductase</keyword>
<dbReference type="RefSeq" id="WP_129970068.1">
    <property type="nucleotide sequence ID" value="NZ_JACCEW010000004.1"/>
</dbReference>
<gene>
    <name evidence="2" type="ORF">H0A68_14725</name>
</gene>
<dbReference type="InterPro" id="IPR036188">
    <property type="entry name" value="FAD/NAD-bd_sf"/>
</dbReference>
<dbReference type="Gene3D" id="3.50.50.60">
    <property type="entry name" value="FAD/NAD(P)-binding domain"/>
    <property type="match status" value="2"/>
</dbReference>
<dbReference type="PANTHER" id="PTHR43539">
    <property type="entry name" value="FLAVIN-BINDING MONOOXYGENASE-LIKE PROTEIN (AFU_ORTHOLOGUE AFUA_4G09220)"/>
    <property type="match status" value="1"/>
</dbReference>